<reference evidence="3" key="1">
    <citation type="submission" date="2017-02" db="UniProtKB">
        <authorList>
            <consortium name="WormBaseParasite"/>
        </authorList>
    </citation>
    <scope>IDENTIFICATION</scope>
</reference>
<evidence type="ECO:0000313" key="3">
    <source>
        <dbReference type="WBParaSite" id="BPAG_0000015901-mRNA-1"/>
    </source>
</evidence>
<dbReference type="WBParaSite" id="BPAG_0000015901-mRNA-1">
    <property type="protein sequence ID" value="BPAG_0000015901-mRNA-1"/>
    <property type="gene ID" value="BPAG_0000015901"/>
</dbReference>
<dbReference type="EMBL" id="UZAD01000006">
    <property type="protein sequence ID" value="VDN81346.1"/>
    <property type="molecule type" value="Genomic_DNA"/>
</dbReference>
<evidence type="ECO:0000313" key="2">
    <source>
        <dbReference type="Proteomes" id="UP000278627"/>
    </source>
</evidence>
<proteinExistence type="predicted"/>
<evidence type="ECO:0000313" key="1">
    <source>
        <dbReference type="EMBL" id="VDN81346.1"/>
    </source>
</evidence>
<sequence length="49" mass="5589">MAAAQTTVLSHSILAQNHPLLSLNQMLPSQGKFTRQLMRTSYRQVHLIR</sequence>
<name>A0A0N4SWY0_BRUPA</name>
<dbReference type="AlphaFoldDB" id="A0A0N4SWY0"/>
<reference evidence="1 2" key="2">
    <citation type="submission" date="2018-11" db="EMBL/GenBank/DDBJ databases">
        <authorList>
            <consortium name="Pathogen Informatics"/>
        </authorList>
    </citation>
    <scope>NUCLEOTIDE SEQUENCE [LARGE SCALE GENOMIC DNA]</scope>
</reference>
<accession>A0A0N4SWY0</accession>
<dbReference type="Proteomes" id="UP000278627">
    <property type="component" value="Unassembled WGS sequence"/>
</dbReference>
<gene>
    <name evidence="1" type="ORF">BPAG_LOCUS160</name>
</gene>
<keyword evidence="2" id="KW-1185">Reference proteome</keyword>
<organism evidence="3">
    <name type="scientific">Brugia pahangi</name>
    <name type="common">Filarial nematode worm</name>
    <dbReference type="NCBI Taxonomy" id="6280"/>
    <lineage>
        <taxon>Eukaryota</taxon>
        <taxon>Metazoa</taxon>
        <taxon>Ecdysozoa</taxon>
        <taxon>Nematoda</taxon>
        <taxon>Chromadorea</taxon>
        <taxon>Rhabditida</taxon>
        <taxon>Spirurina</taxon>
        <taxon>Spiruromorpha</taxon>
        <taxon>Filarioidea</taxon>
        <taxon>Onchocercidae</taxon>
        <taxon>Brugia</taxon>
    </lineage>
</organism>
<protein>
    <submittedName>
        <fullName evidence="1 3">Uncharacterized protein</fullName>
    </submittedName>
</protein>